<feature type="compositionally biased region" description="Basic and acidic residues" evidence="2">
    <location>
        <begin position="294"/>
        <end position="304"/>
    </location>
</feature>
<feature type="coiled-coil region" evidence="1">
    <location>
        <begin position="79"/>
        <end position="106"/>
    </location>
</feature>
<feature type="coiled-coil region" evidence="1">
    <location>
        <begin position="980"/>
        <end position="1021"/>
    </location>
</feature>
<dbReference type="Proteomes" id="UP000597762">
    <property type="component" value="Unassembled WGS sequence"/>
</dbReference>
<keyword evidence="1" id="KW-0175">Coiled coil</keyword>
<evidence type="ECO:0000256" key="2">
    <source>
        <dbReference type="SAM" id="MobiDB-lite"/>
    </source>
</evidence>
<feature type="coiled-coil region" evidence="1">
    <location>
        <begin position="1221"/>
        <end position="1361"/>
    </location>
</feature>
<protein>
    <submittedName>
        <fullName evidence="3">Uncharacterized protein</fullName>
    </submittedName>
</protein>
<dbReference type="OrthoDB" id="10007527at2759"/>
<evidence type="ECO:0000256" key="1">
    <source>
        <dbReference type="SAM" id="Coils"/>
    </source>
</evidence>
<evidence type="ECO:0000313" key="3">
    <source>
        <dbReference type="EMBL" id="CAE1301513.1"/>
    </source>
</evidence>
<feature type="region of interest" description="Disordered" evidence="2">
    <location>
        <begin position="599"/>
        <end position="623"/>
    </location>
</feature>
<dbReference type="InterPro" id="IPR052825">
    <property type="entry name" value="CCD-Prefoldin_beta-like"/>
</dbReference>
<accession>A0A812DE14</accession>
<feature type="coiled-coil region" evidence="1">
    <location>
        <begin position="19"/>
        <end position="50"/>
    </location>
</feature>
<gene>
    <name evidence="3" type="ORF">SPHA_54453</name>
</gene>
<organism evidence="3 4">
    <name type="scientific">Acanthosepion pharaonis</name>
    <name type="common">Pharaoh cuttlefish</name>
    <name type="synonym">Sepia pharaonis</name>
    <dbReference type="NCBI Taxonomy" id="158019"/>
    <lineage>
        <taxon>Eukaryota</taxon>
        <taxon>Metazoa</taxon>
        <taxon>Spiralia</taxon>
        <taxon>Lophotrochozoa</taxon>
        <taxon>Mollusca</taxon>
        <taxon>Cephalopoda</taxon>
        <taxon>Coleoidea</taxon>
        <taxon>Decapodiformes</taxon>
        <taxon>Sepiida</taxon>
        <taxon>Sepiina</taxon>
        <taxon>Sepiidae</taxon>
        <taxon>Acanthosepion</taxon>
    </lineage>
</organism>
<evidence type="ECO:0000313" key="4">
    <source>
        <dbReference type="Proteomes" id="UP000597762"/>
    </source>
</evidence>
<sequence>MGRSHGEEMEEVDHYVEHIKQLSSERDDVLQSLELENRQLKEQVIQLTDDPNATREELAKILEHQGLEEIIDYSRLEQVAFLLAERAQLLDELEALQDQKKCSTKDANIQVDHAESNLNQNLNLTEMALSENSSSKEQNIIEELVGDDVCASNKGNDEDKKFFFNDTNINPCEMERFVSKLTSTEDLNLMQQKEVMDASTGMDDALESDVDLQKLLEKEHGEFEDELHKQQEFWQMNEKKLKDEHEEEVNTVLEENDRLEEELSEARLKMDQYEEQVEELKKTVDILTSQLEQSKSEKSEEPEKVASTPGLTVRRSSDVALRKVIEDKTKVEMELMSLKSQLKNLEHENKSVKSQVDQFQTEAEQERDLQQQLRYRTNSLKTEVEKLEKQLEEKKKSVEKLTREKNASHTQVELLRKEVKDMKVQKEQLETWQDIAEIMSNDKKSLSEKVDILTTELSEMRMERDCILEEKHQLSKDGMVLSSQLDEAHREVDRYKSDYDKVTKDYERLENAKLEQASRIDDLQTDLKNLSKDKELLEESFQKEKMYKENLVITVEELRTDAEKYKLEIQESAKNQIVIVHLREQNKLLSKDLEETKMQLQEKQTENEETRKKEQQMDVDHQETNQRLASEIEDLKTKLQISLEELGKSREAFDDLHQERQLTVKNLEMKLQDVQLQLTDTTYEQEDKQNKVVQLQAEVDKLKDLLEKKTSEMENIQQNYLQEQEDSQGKIQMVESDLSKKLEELKQLKQEEENNLVVQLDDLQKRYESVSVQLQAVIAEKTEAEAKLTLTRADCDQSKTLVSNLENNQKDLKEELRLVLAAKDDVSQKLVLTLQKLETVQLELLNKKATDGKIDEVDRDVEWEARSVHFQGSAVGRNGDGRSTEPSPRDFVVSLQNGKMSNSFENGDLDKSTQNLMKGQKAKTTEYQNGVHRSESQDSIDAYQDAGDTDKDLSFIFGKEKFERTSENTGWFQAPKDKAVQEKDKINSDLCHQLEQLKEENQDLRVKLELKQKEVLQLQHDATEARLSASSALTQLHVETKLRSILENKNSSLNSEVFKVYDDVKQLIKRSLILETNNQDLQSQLDQKTMSSSDSEFLRTQRSAQQMAEIRSSRERIVQAELEAERLKQQINSLVLKQNSAERDLSELQKLKPALAEAKNEAVQLRRRYEEEKMKTKLLHQTQNYMRQEINRLQSAGFNQTRQEKDVSKNSPSLCNLAAENNHLLQEVNDLKLALLSANERHELQQKKYEDRKHRIRTKFLRARELYNQERGQLKEQLSHLREDLLVARSMFNKEHELREDLDNSYKRLSVERRELLSKNSEQLQKIRELTRNLSMHEVQLKFLEDENKRLQEKVITANQRHSASLRANQKMIFQHQLSKDTDSLLLGTISGNLESVINRPLSYSENGMFSLLNNQHHSDKHQVINLNKDEEHENLEDSCDV</sequence>
<proteinExistence type="predicted"/>
<feature type="coiled-coil region" evidence="1">
    <location>
        <begin position="1110"/>
        <end position="1175"/>
    </location>
</feature>
<dbReference type="PANTHER" id="PTHR34479">
    <property type="entry name" value="COILED-COIL DOMAIN-CONTAINING PROTEIN 30"/>
    <property type="match status" value="1"/>
</dbReference>
<keyword evidence="4" id="KW-1185">Reference proteome</keyword>
<reference evidence="3" key="1">
    <citation type="submission" date="2021-01" db="EMBL/GenBank/DDBJ databases">
        <authorList>
            <person name="Li R."/>
            <person name="Bekaert M."/>
        </authorList>
    </citation>
    <scope>NUCLEOTIDE SEQUENCE</scope>
    <source>
        <strain evidence="3">Farmed</strain>
    </source>
</reference>
<dbReference type="EMBL" id="CAHIKZ030003537">
    <property type="protein sequence ID" value="CAE1301513.1"/>
    <property type="molecule type" value="Genomic_DNA"/>
</dbReference>
<feature type="region of interest" description="Disordered" evidence="2">
    <location>
        <begin position="291"/>
        <end position="311"/>
    </location>
</feature>
<dbReference type="PANTHER" id="PTHR34479:SF1">
    <property type="entry name" value="COILED-COIL DOMAIN-CONTAINING PROTEIN 30"/>
    <property type="match status" value="1"/>
</dbReference>
<feature type="compositionally biased region" description="Basic and acidic residues" evidence="2">
    <location>
        <begin position="603"/>
        <end position="623"/>
    </location>
</feature>
<name>A0A812DE14_ACAPH</name>
<comment type="caution">
    <text evidence="3">The sequence shown here is derived from an EMBL/GenBank/DDBJ whole genome shotgun (WGS) entry which is preliminary data.</text>
</comment>
<feature type="coiled-coil region" evidence="1">
    <location>
        <begin position="321"/>
        <end position="418"/>
    </location>
</feature>